<evidence type="ECO:0000256" key="9">
    <source>
        <dbReference type="SAM" id="MobiDB-lite"/>
    </source>
</evidence>
<evidence type="ECO:0000256" key="4">
    <source>
        <dbReference type="ARBA" id="ARBA00022771"/>
    </source>
</evidence>
<dbReference type="PANTHER" id="PTHR45730:SF32">
    <property type="entry name" value="ZINC FINGER PROTEIN JAGGED"/>
    <property type="match status" value="1"/>
</dbReference>
<dbReference type="GO" id="GO:0005634">
    <property type="term" value="C:nucleus"/>
    <property type="evidence" value="ECO:0007669"/>
    <property type="project" value="UniProtKB-SubCell"/>
</dbReference>
<keyword evidence="6" id="KW-0862">Zinc</keyword>
<dbReference type="PROSITE" id="PS00028">
    <property type="entry name" value="ZINC_FINGER_C2H2_1"/>
    <property type="match status" value="1"/>
</dbReference>
<dbReference type="Proteomes" id="UP000593576">
    <property type="component" value="Unassembled WGS sequence"/>
</dbReference>
<dbReference type="OrthoDB" id="1721933at2759"/>
<keyword evidence="12" id="KW-1185">Reference proteome</keyword>
<keyword evidence="3" id="KW-0479">Metal-binding</keyword>
<reference evidence="11 12" key="1">
    <citation type="journal article" date="2019" name="Genome Biol. Evol.">
        <title>Insights into the evolution of the New World diploid cottons (Gossypium, subgenus Houzingenia) based on genome sequencing.</title>
        <authorList>
            <person name="Grover C.E."/>
            <person name="Arick M.A. 2nd"/>
            <person name="Thrash A."/>
            <person name="Conover J.L."/>
            <person name="Sanders W.S."/>
            <person name="Peterson D.G."/>
            <person name="Frelichowski J.E."/>
            <person name="Scheffler J.A."/>
            <person name="Scheffler B.E."/>
            <person name="Wendel J.F."/>
        </authorList>
    </citation>
    <scope>NUCLEOTIDE SEQUENCE [LARGE SCALE GENOMIC DNA]</scope>
    <source>
        <strain evidence="11">1</strain>
        <tissue evidence="11">Leaf</tissue>
    </source>
</reference>
<evidence type="ECO:0000256" key="2">
    <source>
        <dbReference type="ARBA" id="ARBA00022473"/>
    </source>
</evidence>
<dbReference type="InterPro" id="IPR013087">
    <property type="entry name" value="Znf_C2H2_type"/>
</dbReference>
<protein>
    <recommendedName>
        <fullName evidence="10">C2H2-type domain-containing protein</fullName>
    </recommendedName>
</protein>
<name>A0A7J9N927_GOSSC</name>
<dbReference type="GO" id="GO:0048653">
    <property type="term" value="P:anther development"/>
    <property type="evidence" value="ECO:0007669"/>
    <property type="project" value="UniProtKB-ARBA"/>
</dbReference>
<evidence type="ECO:0000313" key="12">
    <source>
        <dbReference type="Proteomes" id="UP000593576"/>
    </source>
</evidence>
<keyword evidence="5" id="KW-0221">Differentiation</keyword>
<organism evidence="11 12">
    <name type="scientific">Gossypium schwendimanii</name>
    <name type="common">Cotton</name>
    <dbReference type="NCBI Taxonomy" id="34291"/>
    <lineage>
        <taxon>Eukaryota</taxon>
        <taxon>Viridiplantae</taxon>
        <taxon>Streptophyta</taxon>
        <taxon>Embryophyta</taxon>
        <taxon>Tracheophyta</taxon>
        <taxon>Spermatophyta</taxon>
        <taxon>Magnoliopsida</taxon>
        <taxon>eudicotyledons</taxon>
        <taxon>Gunneridae</taxon>
        <taxon>Pentapetalae</taxon>
        <taxon>rosids</taxon>
        <taxon>malvids</taxon>
        <taxon>Malvales</taxon>
        <taxon>Malvaceae</taxon>
        <taxon>Malvoideae</taxon>
        <taxon>Gossypium</taxon>
    </lineage>
</organism>
<dbReference type="PROSITE" id="PS50157">
    <property type="entry name" value="ZINC_FINGER_C2H2_2"/>
    <property type="match status" value="1"/>
</dbReference>
<sequence length="291" mass="32136">MSPKRMAEKLIENFQCSFSPPSLNHPLYCSPKLKRPEKNPLDLNNLPDDYTRDGKQVFEEGSSAGYRTKKSGGRDGKDECGKVYECRFCSLKFCKSQALGGHMNRHRQGKSFHLETETLNRARQLVFSNDNLATPGNPGYHPSYHPAGNLGDPTLPFRTVCPPRLFSASSNLMPPTPILQPPQPYLHPSPSRLSSSHLPQYPAHSVNDYYVGHALASSTLSHSQYHPQNLNYLGVSDSNYTCIGAPVGNGFGHGSTRGADLIGSGRVVSGFRDVTQQHLDHPPTNRFQDGF</sequence>
<feature type="region of interest" description="Disordered" evidence="9">
    <location>
        <begin position="38"/>
        <end position="75"/>
    </location>
</feature>
<dbReference type="InterPro" id="IPR045320">
    <property type="entry name" value="JAGGED/SL1-like"/>
</dbReference>
<evidence type="ECO:0000256" key="5">
    <source>
        <dbReference type="ARBA" id="ARBA00022782"/>
    </source>
</evidence>
<dbReference type="GO" id="GO:0048440">
    <property type="term" value="P:carpel development"/>
    <property type="evidence" value="ECO:0007669"/>
    <property type="project" value="UniProtKB-ARBA"/>
</dbReference>
<feature type="compositionally biased region" description="Basic and acidic residues" evidence="9">
    <location>
        <begin position="49"/>
        <end position="58"/>
    </location>
</feature>
<keyword evidence="7" id="KW-0539">Nucleus</keyword>
<dbReference type="GO" id="GO:0003700">
    <property type="term" value="F:DNA-binding transcription factor activity"/>
    <property type="evidence" value="ECO:0007669"/>
    <property type="project" value="InterPro"/>
</dbReference>
<dbReference type="FunFam" id="3.30.160.60:FF:002425">
    <property type="entry name" value="Zinc finger protein STAMENLESS 1"/>
    <property type="match status" value="1"/>
</dbReference>
<proteinExistence type="predicted"/>
<dbReference type="GO" id="GO:0030154">
    <property type="term" value="P:cell differentiation"/>
    <property type="evidence" value="ECO:0007669"/>
    <property type="project" value="UniProtKB-KW"/>
</dbReference>
<keyword evidence="2" id="KW-0217">Developmental protein</keyword>
<accession>A0A7J9N927</accession>
<evidence type="ECO:0000256" key="6">
    <source>
        <dbReference type="ARBA" id="ARBA00022833"/>
    </source>
</evidence>
<keyword evidence="4 8" id="KW-0863">Zinc-finger</keyword>
<comment type="caution">
    <text evidence="11">The sequence shown here is derived from an EMBL/GenBank/DDBJ whole genome shotgun (WGS) entry which is preliminary data.</text>
</comment>
<gene>
    <name evidence="11" type="ORF">Goshw_030327</name>
</gene>
<evidence type="ECO:0000256" key="1">
    <source>
        <dbReference type="ARBA" id="ARBA00004123"/>
    </source>
</evidence>
<dbReference type="AlphaFoldDB" id="A0A7J9N927"/>
<evidence type="ECO:0000259" key="10">
    <source>
        <dbReference type="PROSITE" id="PS50157"/>
    </source>
</evidence>
<dbReference type="EMBL" id="JABFAF010276467">
    <property type="protein sequence ID" value="MBA0879823.1"/>
    <property type="molecule type" value="Genomic_DNA"/>
</dbReference>
<evidence type="ECO:0000256" key="8">
    <source>
        <dbReference type="PROSITE-ProRule" id="PRU00042"/>
    </source>
</evidence>
<evidence type="ECO:0000256" key="7">
    <source>
        <dbReference type="ARBA" id="ARBA00023242"/>
    </source>
</evidence>
<dbReference type="PANTHER" id="PTHR45730">
    <property type="entry name" value="ZINC FINGER PROTEIN JAGGED"/>
    <property type="match status" value="1"/>
</dbReference>
<dbReference type="GO" id="GO:0008270">
    <property type="term" value="F:zinc ion binding"/>
    <property type="evidence" value="ECO:0007669"/>
    <property type="project" value="UniProtKB-KW"/>
</dbReference>
<evidence type="ECO:0000313" key="11">
    <source>
        <dbReference type="EMBL" id="MBA0879823.1"/>
    </source>
</evidence>
<evidence type="ECO:0000256" key="3">
    <source>
        <dbReference type="ARBA" id="ARBA00022723"/>
    </source>
</evidence>
<feature type="domain" description="C2H2-type" evidence="10">
    <location>
        <begin position="84"/>
        <end position="111"/>
    </location>
</feature>
<comment type="subcellular location">
    <subcellularLocation>
        <location evidence="1">Nucleus</location>
    </subcellularLocation>
</comment>